<dbReference type="OrthoDB" id="68575at2759"/>
<keyword evidence="3" id="KW-1185">Reference proteome</keyword>
<dbReference type="PANTHER" id="PTHR30543">
    <property type="entry name" value="CHROMATE REDUCTASE"/>
    <property type="match status" value="1"/>
</dbReference>
<gene>
    <name evidence="2" type="ORF">LIPSTDRAFT_74176</name>
</gene>
<evidence type="ECO:0000259" key="1">
    <source>
        <dbReference type="Pfam" id="PF03358"/>
    </source>
</evidence>
<feature type="domain" description="NADPH-dependent FMN reductase-like" evidence="1">
    <location>
        <begin position="7"/>
        <end position="149"/>
    </location>
</feature>
<dbReference type="GO" id="GO:0010181">
    <property type="term" value="F:FMN binding"/>
    <property type="evidence" value="ECO:0007669"/>
    <property type="project" value="TreeGrafter"/>
</dbReference>
<dbReference type="GO" id="GO:0016491">
    <property type="term" value="F:oxidoreductase activity"/>
    <property type="evidence" value="ECO:0007669"/>
    <property type="project" value="InterPro"/>
</dbReference>
<dbReference type="EMBL" id="KV454299">
    <property type="protein sequence ID" value="ODQ70719.1"/>
    <property type="molecule type" value="Genomic_DNA"/>
</dbReference>
<dbReference type="Pfam" id="PF03358">
    <property type="entry name" value="FMN_red"/>
    <property type="match status" value="1"/>
</dbReference>
<dbReference type="InterPro" id="IPR029039">
    <property type="entry name" value="Flavoprotein-like_sf"/>
</dbReference>
<protein>
    <recommendedName>
        <fullName evidence="1">NADPH-dependent FMN reductase-like domain-containing protein</fullName>
    </recommendedName>
</protein>
<evidence type="ECO:0000313" key="3">
    <source>
        <dbReference type="Proteomes" id="UP000094385"/>
    </source>
</evidence>
<dbReference type="PANTHER" id="PTHR30543:SF21">
    <property type="entry name" value="NAD(P)H-DEPENDENT FMN REDUCTASE LOT6"/>
    <property type="match status" value="1"/>
</dbReference>
<proteinExistence type="predicted"/>
<reference evidence="2 3" key="1">
    <citation type="journal article" date="2016" name="Proc. Natl. Acad. Sci. U.S.A.">
        <title>Comparative genomics of biotechnologically important yeasts.</title>
        <authorList>
            <person name="Riley R."/>
            <person name="Haridas S."/>
            <person name="Wolfe K.H."/>
            <person name="Lopes M.R."/>
            <person name="Hittinger C.T."/>
            <person name="Goeker M."/>
            <person name="Salamov A.A."/>
            <person name="Wisecaver J.H."/>
            <person name="Long T.M."/>
            <person name="Calvey C.H."/>
            <person name="Aerts A.L."/>
            <person name="Barry K.W."/>
            <person name="Choi C."/>
            <person name="Clum A."/>
            <person name="Coughlan A.Y."/>
            <person name="Deshpande S."/>
            <person name="Douglass A.P."/>
            <person name="Hanson S.J."/>
            <person name="Klenk H.-P."/>
            <person name="LaButti K.M."/>
            <person name="Lapidus A."/>
            <person name="Lindquist E.A."/>
            <person name="Lipzen A.M."/>
            <person name="Meier-Kolthoff J.P."/>
            <person name="Ohm R.A."/>
            <person name="Otillar R.P."/>
            <person name="Pangilinan J.L."/>
            <person name="Peng Y."/>
            <person name="Rokas A."/>
            <person name="Rosa C.A."/>
            <person name="Scheuner C."/>
            <person name="Sibirny A.A."/>
            <person name="Slot J.C."/>
            <person name="Stielow J.B."/>
            <person name="Sun H."/>
            <person name="Kurtzman C.P."/>
            <person name="Blackwell M."/>
            <person name="Grigoriev I.V."/>
            <person name="Jeffries T.W."/>
        </authorList>
    </citation>
    <scope>NUCLEOTIDE SEQUENCE [LARGE SCALE GENOMIC DNA]</scope>
    <source>
        <strain evidence="2 3">NRRL Y-11557</strain>
    </source>
</reference>
<dbReference type="SUPFAM" id="SSF52218">
    <property type="entry name" value="Flavoproteins"/>
    <property type="match status" value="1"/>
</dbReference>
<dbReference type="Proteomes" id="UP000094385">
    <property type="component" value="Unassembled WGS sequence"/>
</dbReference>
<dbReference type="STRING" id="675824.A0A1E3PZ43"/>
<sequence length="193" mass="21109">MAVRPLVYIIISSTRVNRVGPAVAKWIHTKAEATFPSLEFKIIDIMDYDLPLHSLEPHIPMTGIYKQPGTLEWSSTIVQASAFLFVTPIYNGSFPAAIKNAVDYLKKEWLDKPAGIVSYSNRGGDRAAVQLASILGGSLRMRLVDPPYACVKTLSILEDGASKMDGPDAEESWASVKQVFAGMAKELGRVVAR</sequence>
<accession>A0A1E3PZ43</accession>
<dbReference type="GO" id="GO:0005829">
    <property type="term" value="C:cytosol"/>
    <property type="evidence" value="ECO:0007669"/>
    <property type="project" value="TreeGrafter"/>
</dbReference>
<name>A0A1E3PZ43_LIPST</name>
<organism evidence="2 3">
    <name type="scientific">Lipomyces starkeyi NRRL Y-11557</name>
    <dbReference type="NCBI Taxonomy" id="675824"/>
    <lineage>
        <taxon>Eukaryota</taxon>
        <taxon>Fungi</taxon>
        <taxon>Dikarya</taxon>
        <taxon>Ascomycota</taxon>
        <taxon>Saccharomycotina</taxon>
        <taxon>Lipomycetes</taxon>
        <taxon>Lipomycetales</taxon>
        <taxon>Lipomycetaceae</taxon>
        <taxon>Lipomyces</taxon>
    </lineage>
</organism>
<dbReference type="InterPro" id="IPR005025">
    <property type="entry name" value="FMN_Rdtase-like_dom"/>
</dbReference>
<dbReference type="InterPro" id="IPR050712">
    <property type="entry name" value="NAD(P)H-dep_reductase"/>
</dbReference>
<dbReference type="AlphaFoldDB" id="A0A1E3PZ43"/>
<dbReference type="Gene3D" id="3.40.50.360">
    <property type="match status" value="1"/>
</dbReference>
<evidence type="ECO:0000313" key="2">
    <source>
        <dbReference type="EMBL" id="ODQ70719.1"/>
    </source>
</evidence>